<dbReference type="HOGENOM" id="CLU_642154_0_0_7"/>
<evidence type="ECO:0000259" key="1">
    <source>
        <dbReference type="PROSITE" id="PS51833"/>
    </source>
</evidence>
<dbReference type="CDD" id="cd00077">
    <property type="entry name" value="HDc"/>
    <property type="match status" value="1"/>
</dbReference>
<keyword evidence="3" id="KW-1185">Reference proteome</keyword>
<dbReference type="InterPro" id="IPR006675">
    <property type="entry name" value="HDIG_dom"/>
</dbReference>
<feature type="domain" description="HDOD" evidence="1">
    <location>
        <begin position="199"/>
        <end position="377"/>
    </location>
</feature>
<reference evidence="2 3" key="1">
    <citation type="submission" date="2008-05" db="EMBL/GenBank/DDBJ databases">
        <title>Complete sequence of chromosome of Geobacter lovleyi SZ.</title>
        <authorList>
            <consortium name="US DOE Joint Genome Institute"/>
            <person name="Lucas S."/>
            <person name="Copeland A."/>
            <person name="Lapidus A."/>
            <person name="Glavina del Rio T."/>
            <person name="Dalin E."/>
            <person name="Tice H."/>
            <person name="Bruce D."/>
            <person name="Goodwin L."/>
            <person name="Pitluck S."/>
            <person name="Chertkov O."/>
            <person name="Meincke L."/>
            <person name="Brettin T."/>
            <person name="Detter J.C."/>
            <person name="Han C."/>
            <person name="Tapia R."/>
            <person name="Kuske C.R."/>
            <person name="Schmutz J."/>
            <person name="Larimer F."/>
            <person name="Land M."/>
            <person name="Hauser L."/>
            <person name="Kyrpides N."/>
            <person name="Mikhailova N."/>
            <person name="Sung Y."/>
            <person name="Fletcher K.E."/>
            <person name="Ritalahti K.M."/>
            <person name="Loeffler F.E."/>
            <person name="Richardson P."/>
        </authorList>
    </citation>
    <scope>NUCLEOTIDE SEQUENCE [LARGE SCALE GENOMIC DNA]</scope>
    <source>
        <strain evidence="3">ATCC BAA-1151 / DSM 17278 / SZ</strain>
    </source>
</reference>
<dbReference type="RefSeq" id="WP_012469828.1">
    <property type="nucleotide sequence ID" value="NC_010814.1"/>
</dbReference>
<dbReference type="KEGG" id="glo:Glov_1772"/>
<organism evidence="2 3">
    <name type="scientific">Trichlorobacter lovleyi (strain ATCC BAA-1151 / DSM 17278 / SZ)</name>
    <name type="common">Geobacter lovleyi</name>
    <dbReference type="NCBI Taxonomy" id="398767"/>
    <lineage>
        <taxon>Bacteria</taxon>
        <taxon>Pseudomonadati</taxon>
        <taxon>Thermodesulfobacteriota</taxon>
        <taxon>Desulfuromonadia</taxon>
        <taxon>Geobacterales</taxon>
        <taxon>Geobacteraceae</taxon>
        <taxon>Trichlorobacter</taxon>
    </lineage>
</organism>
<gene>
    <name evidence="2" type="ordered locus">Glov_1772</name>
</gene>
<dbReference type="PANTHER" id="PTHR33525:SF5">
    <property type="entry name" value="TWO COMPONENT SIGNAL TRANSDUCTION SYSTEM RESPONSE REGULATOR"/>
    <property type="match status" value="1"/>
</dbReference>
<sequence length="440" mass="49320">MLQPTFSNQNDERLTRSIEGSLSLMSLSDLIQWIEGSKKSGTLIATNDEYTRRFFFQDGRLIFVWCDQEGQQLYDAIRDQFGLSMERIMEALKQSEELGISFIGLLSSEEGIPLERLGGLISTLAEQSLTTSLAWRTGSFRFSDFLPAAVLCSPVNIKPTKVLLDSTVQIDEARLIELSSLDPVLNEVYELIRKGALDIPPLPTEMQLLMDKINSPGLTIDQIIECLTDPLLVSKILRVSNSPFYGRRGKVGTLRDAVVYMGLKSLMSIVTVNALSGFSPQHAEEIEQILHHSMMVGMIAKQLTRDMGGNHDQAFVCGLLHDIGWIVMLEMLSKYDLDKEKRDYLMRVHHTTLGALVAKKWNFSDEIQEVIKNHHLPEKAEAYQQLVQIIYLSDQLAKNESPLPDDVVSALAAHSGEWAAPFADHLEELDREIDSILSAG</sequence>
<proteinExistence type="predicted"/>
<keyword evidence="2" id="KW-0378">Hydrolase</keyword>
<dbReference type="EMBL" id="CP001089">
    <property type="protein sequence ID" value="ACD95488.1"/>
    <property type="molecule type" value="Genomic_DNA"/>
</dbReference>
<evidence type="ECO:0000313" key="3">
    <source>
        <dbReference type="Proteomes" id="UP000002420"/>
    </source>
</evidence>
<dbReference type="PROSITE" id="PS51833">
    <property type="entry name" value="HDOD"/>
    <property type="match status" value="1"/>
</dbReference>
<dbReference type="InterPro" id="IPR013976">
    <property type="entry name" value="HDOD"/>
</dbReference>
<dbReference type="Pfam" id="PF14332">
    <property type="entry name" value="DUF4388"/>
    <property type="match status" value="1"/>
</dbReference>
<dbReference type="Pfam" id="PF08668">
    <property type="entry name" value="HDOD"/>
    <property type="match status" value="1"/>
</dbReference>
<dbReference type="InterPro" id="IPR003607">
    <property type="entry name" value="HD/PDEase_dom"/>
</dbReference>
<dbReference type="OrthoDB" id="9803649at2"/>
<dbReference type="STRING" id="398767.Glov_1772"/>
<dbReference type="InterPro" id="IPR052340">
    <property type="entry name" value="RNase_Y/CdgJ"/>
</dbReference>
<protein>
    <submittedName>
        <fullName evidence="2">Metal dependent phosphohydrolase</fullName>
    </submittedName>
</protein>
<dbReference type="PANTHER" id="PTHR33525">
    <property type="match status" value="1"/>
</dbReference>
<dbReference type="AlphaFoldDB" id="B3EB94"/>
<dbReference type="Gene3D" id="1.10.3210.10">
    <property type="entry name" value="Hypothetical protein af1432"/>
    <property type="match status" value="1"/>
</dbReference>
<name>B3EB94_TRIL1</name>
<dbReference type="SUPFAM" id="SSF109604">
    <property type="entry name" value="HD-domain/PDEase-like"/>
    <property type="match status" value="1"/>
</dbReference>
<dbReference type="Proteomes" id="UP000002420">
    <property type="component" value="Chromosome"/>
</dbReference>
<dbReference type="InterPro" id="IPR025497">
    <property type="entry name" value="PatA-like_N"/>
</dbReference>
<accession>B3EB94</accession>
<evidence type="ECO:0000313" key="2">
    <source>
        <dbReference type="EMBL" id="ACD95488.1"/>
    </source>
</evidence>
<dbReference type="eggNOG" id="COG1639">
    <property type="taxonomic scope" value="Bacteria"/>
</dbReference>
<dbReference type="NCBIfam" id="TIGR00277">
    <property type="entry name" value="HDIG"/>
    <property type="match status" value="1"/>
</dbReference>
<dbReference type="GO" id="GO:0016787">
    <property type="term" value="F:hydrolase activity"/>
    <property type="evidence" value="ECO:0007669"/>
    <property type="project" value="UniProtKB-KW"/>
</dbReference>